<dbReference type="InterPro" id="IPR002035">
    <property type="entry name" value="VWF_A"/>
</dbReference>
<reference evidence="3" key="1">
    <citation type="submission" date="2009-08" db="EMBL/GenBank/DDBJ databases">
        <title>Annotation of Salpingoeca rosetta.</title>
        <authorList>
            <consortium name="The Broad Institute Genome Sequencing Platform"/>
            <person name="Russ C."/>
            <person name="Cuomo C."/>
            <person name="Burger G."/>
            <person name="Gray M.W."/>
            <person name="Holland P.W.H."/>
            <person name="King N."/>
            <person name="Lang F.B.F."/>
            <person name="Roger A.J."/>
            <person name="Ruiz-Trillo I."/>
            <person name="Young S.K."/>
            <person name="Zeng Q."/>
            <person name="Gargeya S."/>
            <person name="Alvarado L."/>
            <person name="Berlin A."/>
            <person name="Chapman S.B."/>
            <person name="Chen Z."/>
            <person name="Freedman E."/>
            <person name="Gellesch M."/>
            <person name="Goldberg J."/>
            <person name="Griggs A."/>
            <person name="Gujja S."/>
            <person name="Heilman E."/>
            <person name="Heiman D."/>
            <person name="Howarth C."/>
            <person name="Mehta T."/>
            <person name="Neiman D."/>
            <person name="Pearson M."/>
            <person name="Roberts A."/>
            <person name="Saif S."/>
            <person name="Shea T."/>
            <person name="Shenoy N."/>
            <person name="Sisk P."/>
            <person name="Stolte C."/>
            <person name="Sykes S."/>
            <person name="White J."/>
            <person name="Yandava C."/>
            <person name="Haas B."/>
            <person name="Nusbaum C."/>
            <person name="Birren B."/>
        </authorList>
    </citation>
    <scope>NUCLEOTIDE SEQUENCE [LARGE SCALE GENOMIC DNA]</scope>
    <source>
        <strain evidence="3">ATCC 50818</strain>
    </source>
</reference>
<evidence type="ECO:0000313" key="3">
    <source>
        <dbReference type="EMBL" id="EGD79134.1"/>
    </source>
</evidence>
<keyword evidence="4" id="KW-1185">Reference proteome</keyword>
<sequence>MSGSDTYYTATCNMVAMEGDRIMFQPTVTCQRMEDYHPERRQARMHVLFVADNSGSMSDHMQSVNTGLANAITACMQHGVHPNLCNFSDVLNERHLPYDQGAAAVASTIQNLGCDTLTDFDIVVDRLVAEMNMLLGVARAQQDRQHRVFLVVMTDGQASMPSEDKFAHLQRLIEEFTALSVHSNEVNVLALGVGGDHQGEFLDRLSKVVPNSNRFFQCAAGETTDELTNSITDAMGHLTTSLAASATTSSLRVCIQPAGASTPVAHVQLRETESESVGTAVAVTYQADCVQALPDNVAAAVFAALRQDPSRSGMFLGSTTATPLPCTFTFVDLEDLEGVDRYEAESGLAREQTSTFADNLPSQIDVRRDREVVATGQTLLGIIADLIQQARSFTGLPDDDQEFVGKTQQQQEQCHSLLNEIVNTGRSGPDVITQLRTHTNPLVAPIRRRRVQGKATGEVLMLRATCQQLQVALMLALCLNIFFGISLVFK</sequence>
<keyword evidence="1" id="KW-0812">Transmembrane</keyword>
<dbReference type="RefSeq" id="XP_004989219.1">
    <property type="nucleotide sequence ID" value="XM_004989162.1"/>
</dbReference>
<gene>
    <name evidence="3" type="ORF">PTSG_09864</name>
</gene>
<dbReference type="PROSITE" id="PS50234">
    <property type="entry name" value="VWFA"/>
    <property type="match status" value="1"/>
</dbReference>
<organism evidence="4">
    <name type="scientific">Salpingoeca rosetta (strain ATCC 50818 / BSB-021)</name>
    <dbReference type="NCBI Taxonomy" id="946362"/>
    <lineage>
        <taxon>Eukaryota</taxon>
        <taxon>Choanoflagellata</taxon>
        <taxon>Craspedida</taxon>
        <taxon>Salpingoecidae</taxon>
        <taxon>Salpingoeca</taxon>
    </lineage>
</organism>
<evidence type="ECO:0000259" key="2">
    <source>
        <dbReference type="PROSITE" id="PS50234"/>
    </source>
</evidence>
<dbReference type="Pfam" id="PF00092">
    <property type="entry name" value="VWA"/>
    <property type="match status" value="1"/>
</dbReference>
<evidence type="ECO:0000313" key="4">
    <source>
        <dbReference type="Proteomes" id="UP000007799"/>
    </source>
</evidence>
<dbReference type="SMART" id="SM00327">
    <property type="entry name" value="VWA"/>
    <property type="match status" value="1"/>
</dbReference>
<name>F2UNC9_SALR5</name>
<dbReference type="KEGG" id="sre:PTSG_09864"/>
<dbReference type="InParanoid" id="F2UNC9"/>
<evidence type="ECO:0000256" key="1">
    <source>
        <dbReference type="SAM" id="Phobius"/>
    </source>
</evidence>
<dbReference type="AlphaFoldDB" id="F2UNC9"/>
<dbReference type="Proteomes" id="UP000007799">
    <property type="component" value="Unassembled WGS sequence"/>
</dbReference>
<keyword evidence="1" id="KW-1133">Transmembrane helix</keyword>
<dbReference type="Gene3D" id="3.40.50.410">
    <property type="entry name" value="von Willebrand factor, type A domain"/>
    <property type="match status" value="1"/>
</dbReference>
<protein>
    <recommendedName>
        <fullName evidence="2">VWFA domain-containing protein</fullName>
    </recommendedName>
</protein>
<dbReference type="InterPro" id="IPR036465">
    <property type="entry name" value="vWFA_dom_sf"/>
</dbReference>
<dbReference type="SUPFAM" id="SSF53300">
    <property type="entry name" value="vWA-like"/>
    <property type="match status" value="1"/>
</dbReference>
<dbReference type="GeneID" id="16069763"/>
<proteinExistence type="predicted"/>
<dbReference type="EMBL" id="GL832984">
    <property type="protein sequence ID" value="EGD79134.1"/>
    <property type="molecule type" value="Genomic_DNA"/>
</dbReference>
<accession>F2UNC9</accession>
<keyword evidence="1" id="KW-0472">Membrane</keyword>
<feature type="transmembrane region" description="Helical" evidence="1">
    <location>
        <begin position="469"/>
        <end position="489"/>
    </location>
</feature>
<feature type="domain" description="VWFA" evidence="2">
    <location>
        <begin position="46"/>
        <end position="231"/>
    </location>
</feature>